<dbReference type="PANTHER" id="PTHR34406">
    <property type="entry name" value="PROTEIN YCEI"/>
    <property type="match status" value="1"/>
</dbReference>
<name>A0A369WTU6_9GAMM</name>
<proteinExistence type="predicted"/>
<organism evidence="3 4">
    <name type="scientific">Motiliproteus coralliicola</name>
    <dbReference type="NCBI Taxonomy" id="2283196"/>
    <lineage>
        <taxon>Bacteria</taxon>
        <taxon>Pseudomonadati</taxon>
        <taxon>Pseudomonadota</taxon>
        <taxon>Gammaproteobacteria</taxon>
        <taxon>Oceanospirillales</taxon>
        <taxon>Oceanospirillaceae</taxon>
        <taxon>Motiliproteus</taxon>
    </lineage>
</organism>
<evidence type="ECO:0000313" key="3">
    <source>
        <dbReference type="EMBL" id="RDE25021.1"/>
    </source>
</evidence>
<evidence type="ECO:0000259" key="2">
    <source>
        <dbReference type="SMART" id="SM00867"/>
    </source>
</evidence>
<dbReference type="Gene3D" id="2.40.128.110">
    <property type="entry name" value="Lipid/polyisoprenoid-binding, YceI-like"/>
    <property type="match status" value="1"/>
</dbReference>
<dbReference type="InterPro" id="IPR007372">
    <property type="entry name" value="Lipid/polyisoprenoid-bd_YceI"/>
</dbReference>
<dbReference type="PANTHER" id="PTHR34406:SF1">
    <property type="entry name" value="PROTEIN YCEI"/>
    <property type="match status" value="1"/>
</dbReference>
<dbReference type="InterPro" id="IPR036761">
    <property type="entry name" value="TTHA0802/YceI-like_sf"/>
</dbReference>
<gene>
    <name evidence="3" type="ORF">DV711_05490</name>
</gene>
<feature type="signal peptide" evidence="1">
    <location>
        <begin position="1"/>
        <end position="19"/>
    </location>
</feature>
<dbReference type="SMART" id="SM00867">
    <property type="entry name" value="YceI"/>
    <property type="match status" value="1"/>
</dbReference>
<dbReference type="AlphaFoldDB" id="A0A369WTU6"/>
<dbReference type="InterPro" id="IPR027016">
    <property type="entry name" value="UCP029811"/>
</dbReference>
<dbReference type="EMBL" id="QQOH01000001">
    <property type="protein sequence ID" value="RDE25021.1"/>
    <property type="molecule type" value="Genomic_DNA"/>
</dbReference>
<dbReference type="Pfam" id="PF04264">
    <property type="entry name" value="YceI"/>
    <property type="match status" value="1"/>
</dbReference>
<evidence type="ECO:0000256" key="1">
    <source>
        <dbReference type="SAM" id="SignalP"/>
    </source>
</evidence>
<comment type="caution">
    <text evidence="3">The sequence shown here is derived from an EMBL/GenBank/DDBJ whole genome shotgun (WGS) entry which is preliminary data.</text>
</comment>
<evidence type="ECO:0000313" key="4">
    <source>
        <dbReference type="Proteomes" id="UP000253769"/>
    </source>
</evidence>
<accession>A0A369WTU6</accession>
<protein>
    <submittedName>
        <fullName evidence="3">YceI family protein</fullName>
    </submittedName>
</protein>
<reference evidence="3 4" key="1">
    <citation type="submission" date="2018-07" db="EMBL/GenBank/DDBJ databases">
        <title>Motiliproteus coralliicola sp. nov., a bacterium isolated from Coral.</title>
        <authorList>
            <person name="Wang G."/>
        </authorList>
    </citation>
    <scope>NUCLEOTIDE SEQUENCE [LARGE SCALE GENOMIC DNA]</scope>
    <source>
        <strain evidence="3 4">C34</strain>
    </source>
</reference>
<feature type="domain" description="Lipid/polyisoprenoid-binding YceI-like" evidence="2">
    <location>
        <begin position="22"/>
        <end position="189"/>
    </location>
</feature>
<feature type="chain" id="PRO_5016910424" evidence="1">
    <location>
        <begin position="20"/>
        <end position="191"/>
    </location>
</feature>
<dbReference type="PIRSF" id="PIRSF029811">
    <property type="entry name" value="UCP029811"/>
    <property type="match status" value="1"/>
</dbReference>
<dbReference type="Proteomes" id="UP000253769">
    <property type="component" value="Unassembled WGS sequence"/>
</dbReference>
<sequence>MKSLLAVVCLSSFTTLSYADWTLNLDDSSFSFASIKKNHAYEVHTFNRYEGRISDAGEAELTLDLASVQTGIEIRDQRMQSMLFDTPKFPAASYRVKVDPTQLKALKPGQRLAINAEGSLSIFGIEKPLPAALNVFKLGDNRLQVNTARPIALKAQDYGLDGGIEALRKIANLPVISLTVPVNFSLVFDQQ</sequence>
<dbReference type="RefSeq" id="WP_114694616.1">
    <property type="nucleotide sequence ID" value="NZ_QQOH01000001.1"/>
</dbReference>
<dbReference type="SUPFAM" id="SSF101874">
    <property type="entry name" value="YceI-like"/>
    <property type="match status" value="1"/>
</dbReference>
<keyword evidence="4" id="KW-1185">Reference proteome</keyword>
<dbReference type="OrthoDB" id="9793816at2"/>
<keyword evidence="1" id="KW-0732">Signal</keyword>